<dbReference type="GO" id="GO:0005886">
    <property type="term" value="C:plasma membrane"/>
    <property type="evidence" value="ECO:0007669"/>
    <property type="project" value="UniProtKB-SubCell"/>
</dbReference>
<feature type="domain" description="G-protein coupled receptors family 1 profile" evidence="10">
    <location>
        <begin position="45"/>
        <end position="402"/>
    </location>
</feature>
<dbReference type="EMBL" id="JASAOG010000011">
    <property type="protein sequence ID" value="KAK0066134.1"/>
    <property type="molecule type" value="Genomic_DNA"/>
</dbReference>
<evidence type="ECO:0000256" key="7">
    <source>
        <dbReference type="ARBA" id="ARBA00023170"/>
    </source>
</evidence>
<evidence type="ECO:0000256" key="4">
    <source>
        <dbReference type="ARBA" id="ARBA00022989"/>
    </source>
</evidence>
<keyword evidence="12" id="KW-1185">Reference proteome</keyword>
<feature type="transmembrane region" description="Helical" evidence="9">
    <location>
        <begin position="27"/>
        <end position="55"/>
    </location>
</feature>
<keyword evidence="8" id="KW-0807">Transducer</keyword>
<dbReference type="PANTHER" id="PTHR24248">
    <property type="entry name" value="ADRENERGIC RECEPTOR-RELATED G-PROTEIN COUPLED RECEPTOR"/>
    <property type="match status" value="1"/>
</dbReference>
<reference evidence="11" key="2">
    <citation type="submission" date="2023-04" db="EMBL/GenBank/DDBJ databases">
        <authorList>
            <person name="Bu L."/>
            <person name="Lu L."/>
            <person name="Laidemitt M.R."/>
            <person name="Zhang S.M."/>
            <person name="Mutuku M."/>
            <person name="Mkoji G."/>
            <person name="Steinauer M."/>
            <person name="Loker E.S."/>
        </authorList>
    </citation>
    <scope>NUCLEOTIDE SEQUENCE</scope>
    <source>
        <strain evidence="11">KasaAsao</strain>
        <tissue evidence="11">Whole Snail</tissue>
    </source>
</reference>
<protein>
    <submittedName>
        <fullName evidence="11">Trace amine-associated receptor 13c</fullName>
    </submittedName>
</protein>
<keyword evidence="5" id="KW-0297">G-protein coupled receptor</keyword>
<feature type="transmembrane region" description="Helical" evidence="9">
    <location>
        <begin position="379"/>
        <end position="403"/>
    </location>
</feature>
<keyword evidence="6 9" id="KW-0472">Membrane</keyword>
<gene>
    <name evidence="11" type="ORF">Bpfe_004255</name>
</gene>
<dbReference type="Proteomes" id="UP001233172">
    <property type="component" value="Unassembled WGS sequence"/>
</dbReference>
<evidence type="ECO:0000256" key="9">
    <source>
        <dbReference type="SAM" id="Phobius"/>
    </source>
</evidence>
<dbReference type="InterPro" id="IPR000276">
    <property type="entry name" value="GPCR_Rhodpsn"/>
</dbReference>
<feature type="transmembrane region" description="Helical" evidence="9">
    <location>
        <begin position="76"/>
        <end position="102"/>
    </location>
</feature>
<evidence type="ECO:0000256" key="1">
    <source>
        <dbReference type="ARBA" id="ARBA00004651"/>
    </source>
</evidence>
<sequence>MLNFTPCDNVSVDLSVSSVRLTEYKHLLVVIATLFVLVAAFVVGGHCLLIAAVIQQRQHRSPAGTFHHINVSSHKLIMLVSTSFHHLILCGFCLPLTIFQMVSNGRWSLDRDMCTVRTYVESLVEIVNVYHMIYTCIDAYAMVCHPLKYRRLPAKFGYVMAFFSWSIPVTTTAFFLSLGWHVEGIEEIIYCLQVHNLCIALYSWKYLMFMIPISVLICVPSLIGISVLVLKEIQRINERRDHMKNRIKDAFKLPNNKINIRDSHLGLQIGKFHQNWQDPEENLEDKTHYDKESYLNEQSFRTCQTLSQIRSIERDCNESNNYVKSGSTIKETAAKNKLSKLSRKWRACHKIGLVVIWHCLYWVSSVAFFVLLLNETKMFPLWTVSLVAWFRYFNSALNTALLYRHKTIRVLIKSFLGKT</sequence>
<keyword evidence="2" id="KW-1003">Cell membrane</keyword>
<dbReference type="InterPro" id="IPR017452">
    <property type="entry name" value="GPCR_Rhodpsn_7TM"/>
</dbReference>
<reference evidence="11" key="1">
    <citation type="journal article" date="2023" name="PLoS Negl. Trop. Dis.">
        <title>A genome sequence for Biomphalaria pfeifferi, the major vector snail for the human-infecting parasite Schistosoma mansoni.</title>
        <authorList>
            <person name="Bu L."/>
            <person name="Lu L."/>
            <person name="Laidemitt M.R."/>
            <person name="Zhang S.M."/>
            <person name="Mutuku M."/>
            <person name="Mkoji G."/>
            <person name="Steinauer M."/>
            <person name="Loker E.S."/>
        </authorList>
    </citation>
    <scope>NUCLEOTIDE SEQUENCE</scope>
    <source>
        <strain evidence="11">KasaAsao</strain>
    </source>
</reference>
<keyword evidence="3 9" id="KW-0812">Transmembrane</keyword>
<dbReference type="Pfam" id="PF00001">
    <property type="entry name" value="7tm_1"/>
    <property type="match status" value="1"/>
</dbReference>
<evidence type="ECO:0000256" key="6">
    <source>
        <dbReference type="ARBA" id="ARBA00023136"/>
    </source>
</evidence>
<evidence type="ECO:0000313" key="12">
    <source>
        <dbReference type="Proteomes" id="UP001233172"/>
    </source>
</evidence>
<feature type="transmembrane region" description="Helical" evidence="9">
    <location>
        <begin position="122"/>
        <end position="144"/>
    </location>
</feature>
<feature type="transmembrane region" description="Helical" evidence="9">
    <location>
        <begin position="156"/>
        <end position="176"/>
    </location>
</feature>
<dbReference type="AlphaFoldDB" id="A0AAD8C470"/>
<dbReference type="PROSITE" id="PS50262">
    <property type="entry name" value="G_PROTEIN_RECEP_F1_2"/>
    <property type="match status" value="1"/>
</dbReference>
<feature type="transmembrane region" description="Helical" evidence="9">
    <location>
        <begin position="206"/>
        <end position="230"/>
    </location>
</feature>
<dbReference type="GO" id="GO:0004930">
    <property type="term" value="F:G protein-coupled receptor activity"/>
    <property type="evidence" value="ECO:0007669"/>
    <property type="project" value="UniProtKB-KW"/>
</dbReference>
<proteinExistence type="predicted"/>
<dbReference type="SUPFAM" id="SSF81321">
    <property type="entry name" value="Family A G protein-coupled receptor-like"/>
    <property type="match status" value="1"/>
</dbReference>
<comment type="caution">
    <text evidence="11">The sequence shown here is derived from an EMBL/GenBank/DDBJ whole genome shotgun (WGS) entry which is preliminary data.</text>
</comment>
<evidence type="ECO:0000313" key="11">
    <source>
        <dbReference type="EMBL" id="KAK0066134.1"/>
    </source>
</evidence>
<evidence type="ECO:0000256" key="2">
    <source>
        <dbReference type="ARBA" id="ARBA00022475"/>
    </source>
</evidence>
<keyword evidence="4 9" id="KW-1133">Transmembrane helix</keyword>
<evidence type="ECO:0000259" key="10">
    <source>
        <dbReference type="PROSITE" id="PS50262"/>
    </source>
</evidence>
<keyword evidence="7 11" id="KW-0675">Receptor</keyword>
<evidence type="ECO:0000256" key="8">
    <source>
        <dbReference type="ARBA" id="ARBA00023224"/>
    </source>
</evidence>
<comment type="subcellular location">
    <subcellularLocation>
        <location evidence="1">Cell membrane</location>
        <topology evidence="1">Multi-pass membrane protein</topology>
    </subcellularLocation>
</comment>
<feature type="transmembrane region" description="Helical" evidence="9">
    <location>
        <begin position="351"/>
        <end position="373"/>
    </location>
</feature>
<evidence type="ECO:0000256" key="3">
    <source>
        <dbReference type="ARBA" id="ARBA00022692"/>
    </source>
</evidence>
<dbReference type="Gene3D" id="1.20.1070.10">
    <property type="entry name" value="Rhodopsin 7-helix transmembrane proteins"/>
    <property type="match status" value="1"/>
</dbReference>
<accession>A0AAD8C470</accession>
<organism evidence="11 12">
    <name type="scientific">Biomphalaria pfeifferi</name>
    <name type="common">Bloodfluke planorb</name>
    <name type="synonym">Freshwater snail</name>
    <dbReference type="NCBI Taxonomy" id="112525"/>
    <lineage>
        <taxon>Eukaryota</taxon>
        <taxon>Metazoa</taxon>
        <taxon>Spiralia</taxon>
        <taxon>Lophotrochozoa</taxon>
        <taxon>Mollusca</taxon>
        <taxon>Gastropoda</taxon>
        <taxon>Heterobranchia</taxon>
        <taxon>Euthyneura</taxon>
        <taxon>Panpulmonata</taxon>
        <taxon>Hygrophila</taxon>
        <taxon>Lymnaeoidea</taxon>
        <taxon>Planorbidae</taxon>
        <taxon>Biomphalaria</taxon>
    </lineage>
</organism>
<evidence type="ECO:0000256" key="5">
    <source>
        <dbReference type="ARBA" id="ARBA00023040"/>
    </source>
</evidence>
<name>A0AAD8C470_BIOPF</name>